<feature type="domain" description="RDRP helical" evidence="12">
    <location>
        <begin position="205"/>
        <end position="268"/>
    </location>
</feature>
<dbReference type="STRING" id="3659.A0A0A0LYP8"/>
<dbReference type="Pfam" id="PF26253">
    <property type="entry name" value="RdRP_head"/>
    <property type="match status" value="1"/>
</dbReference>
<dbReference type="GO" id="GO:0030422">
    <property type="term" value="P:siRNA processing"/>
    <property type="evidence" value="ECO:0000318"/>
    <property type="project" value="GO_Central"/>
</dbReference>
<dbReference type="PANTHER" id="PTHR23079">
    <property type="entry name" value="RNA-DEPENDENT RNA POLYMERASE"/>
    <property type="match status" value="1"/>
</dbReference>
<dbReference type="EC" id="2.7.7.48" evidence="9"/>
<evidence type="ECO:0000313" key="14">
    <source>
        <dbReference type="EMBL" id="KGN66169.1"/>
    </source>
</evidence>
<dbReference type="EMBL" id="CM002922">
    <property type="protein sequence ID" value="KGN66169.1"/>
    <property type="molecule type" value="Genomic_DNA"/>
</dbReference>
<dbReference type="KEGG" id="csv:101214455"/>
<keyword evidence="6 9" id="KW-0943">RNA-mediated gene silencing</keyword>
<dbReference type="PANTHER" id="PTHR23079:SF55">
    <property type="entry name" value="RNA-DIRECTED RNA POLYMERASE"/>
    <property type="match status" value="1"/>
</dbReference>
<dbReference type="OMA" id="MFPHYME"/>
<evidence type="ECO:0000256" key="7">
    <source>
        <dbReference type="ARBA" id="ARBA00048744"/>
    </source>
</evidence>
<protein>
    <recommendedName>
        <fullName evidence="9">RNA-dependent RNA polymerase</fullName>
        <ecNumber evidence="9">2.7.7.48</ecNumber>
    </recommendedName>
</protein>
<evidence type="ECO:0000259" key="13">
    <source>
        <dbReference type="Pfam" id="PF26253"/>
    </source>
</evidence>
<evidence type="ECO:0000259" key="11">
    <source>
        <dbReference type="Pfam" id="PF26249"/>
    </source>
</evidence>
<sequence>MRLHCRILLMNIRNSVRGRIKGTVFQNGFYRYADLLLRRRNLHCSASAFAMADHFLEVSLPPSVEQFLLHICKLHDQPLPDTEVLRALASVGEVAALDALHKISCSTVRNLSGFILHLVRKDSCASPQNKMVRVSPHQSPSSSCPVSQLQSPSTCSVSLHQSPSTFSVCSGQGLGTAENASLQPPTPEKSGSFSSSVLDRARISQFVALGELEFRKAFLLLSYIGGESLERVTTADQIQSLSQLTMEKFEDEVWKIFGKKYVTNEERRVYVDWDRRKTHIYHCHVALDGSCRFKGPFLNNTKTHLQRVLGDDNVLMVKFAEDKSDTPLSNHSGGSFYAYSKIARDGILLGLRRYHFFVFKDGGKEEKKKNPTTSAVKCYFVRMESDAYIDKIEPYKLSNRTVFEARSLFMHAHMVSSIASYMARFSLILSKTINLKIDLSTVNVQRIGDIPCKDIYGNVIYRDGKPLIHTDGTGFISEDLALECPMNVFKGQAKHDADLKAIWQRIPAFEGFQNKTLQLTLPGLELREPPLLIQFRLFYNGLAVKGTFLLNKQLPPRTIQIRDSMIKVEIDPDLENFETENSLELVGTSNPPKRTFLSRNLIALLNYGGVPREYFMNILVDALKDVQGVFSSKRAALRVSINNGEMDDFLVARMILAGIPLDESYLQYRLSVLLKEEKKSLKSGRLHVPECYYLMGTVDPTFTLESGEVCVILENGQINGKVLVYRNPGLHFGDIHVLTAKYVEKLVPVVGNAKYAIFFSSKGPRSVADEIAGGDFDGDMYWVSRNSQLLEYFRPCEPWRPSPSTEVVTNKKPKEFSADELENELFKLFLSTRFQPSYAKSVAADNWLALMDQFLMLGEERKEERNCIRAKILQLINIYYDALDAPKKGGKKIEVPKHLKAGTLPHFMERGKNSYVSTSILGQIFDTANMYQEEVPNIEVQKLPCFEEELPEYIFMKWKFLYELYRKDMVDAMQLDPDAKNIAAEATIKKYKEILYGAEELEGSPRSNEEVYQEALAIYQVTYDHAMSRSVRNCGFAWKVAGSALFKLYAIKHSERSFHCLPSVMREIFR</sequence>
<keyword evidence="5 9" id="KW-0694">RNA-binding</keyword>
<dbReference type="eggNOG" id="KOG0988">
    <property type="taxonomic scope" value="Eukaryota"/>
</dbReference>
<evidence type="ECO:0000256" key="3">
    <source>
        <dbReference type="ARBA" id="ARBA00022679"/>
    </source>
</evidence>
<dbReference type="InterPro" id="IPR058697">
    <property type="entry name" value="RDRP3-5_N"/>
</dbReference>
<evidence type="ECO:0000256" key="4">
    <source>
        <dbReference type="ARBA" id="ARBA00022695"/>
    </source>
</evidence>
<dbReference type="Gramene" id="KGN66169">
    <property type="protein sequence ID" value="KGN66169"/>
    <property type="gene ID" value="Csa_1G574860"/>
</dbReference>
<evidence type="ECO:0000256" key="2">
    <source>
        <dbReference type="ARBA" id="ARBA00022484"/>
    </source>
</evidence>
<feature type="domain" description="RDRP3-5 N-terminal" evidence="11">
    <location>
        <begin position="57"/>
        <end position="122"/>
    </location>
</feature>
<dbReference type="Pfam" id="PF05183">
    <property type="entry name" value="RdRP"/>
    <property type="match status" value="1"/>
</dbReference>
<dbReference type="GO" id="GO:0003968">
    <property type="term" value="F:RNA-directed RNA polymerase activity"/>
    <property type="evidence" value="ECO:0000318"/>
    <property type="project" value="GO_Central"/>
</dbReference>
<dbReference type="InterPro" id="IPR057596">
    <property type="entry name" value="RDRP_core"/>
</dbReference>
<dbReference type="Proteomes" id="UP000029981">
    <property type="component" value="Chromosome 1"/>
</dbReference>
<keyword evidence="2 9" id="KW-0696">RNA-directed RNA polymerase</keyword>
<reference evidence="14 15" key="3">
    <citation type="journal article" date="2010" name="BMC Genomics">
        <title>Transcriptome sequencing and comparative analysis of cucumber flowers with different sex types.</title>
        <authorList>
            <person name="Guo S."/>
            <person name="Zheng Y."/>
            <person name="Joung J.G."/>
            <person name="Liu S."/>
            <person name="Zhang Z."/>
            <person name="Crasta O.R."/>
            <person name="Sobral B.W."/>
            <person name="Xu Y."/>
            <person name="Huang S."/>
            <person name="Fei Z."/>
        </authorList>
    </citation>
    <scope>NUCLEOTIDE SEQUENCE [LARGE SCALE GENOMIC DNA]</scope>
    <source>
        <strain evidence="15">cv. 9930</strain>
    </source>
</reference>
<keyword evidence="4 9" id="KW-0548">Nucleotidyltransferase</keyword>
<accession>A0A0A0LYP8</accession>
<evidence type="ECO:0000256" key="6">
    <source>
        <dbReference type="ARBA" id="ARBA00023158"/>
    </source>
</evidence>
<organism evidence="14 15">
    <name type="scientific">Cucumis sativus</name>
    <name type="common">Cucumber</name>
    <dbReference type="NCBI Taxonomy" id="3659"/>
    <lineage>
        <taxon>Eukaryota</taxon>
        <taxon>Viridiplantae</taxon>
        <taxon>Streptophyta</taxon>
        <taxon>Embryophyta</taxon>
        <taxon>Tracheophyta</taxon>
        <taxon>Spermatophyta</taxon>
        <taxon>Magnoliopsida</taxon>
        <taxon>eudicotyledons</taxon>
        <taxon>Gunneridae</taxon>
        <taxon>Pentapetalae</taxon>
        <taxon>rosids</taxon>
        <taxon>fabids</taxon>
        <taxon>Cucurbitales</taxon>
        <taxon>Cucurbitaceae</taxon>
        <taxon>Benincaseae</taxon>
        <taxon>Cucumis</taxon>
    </lineage>
</organism>
<name>A0A0A0LYP8_CUCSA</name>
<evidence type="ECO:0000256" key="1">
    <source>
        <dbReference type="ARBA" id="ARBA00005762"/>
    </source>
</evidence>
<dbReference type="InterPro" id="IPR058752">
    <property type="entry name" value="RDRP_C_head"/>
</dbReference>
<dbReference type="Pfam" id="PF26252">
    <property type="entry name" value="RdRP_helical"/>
    <property type="match status" value="1"/>
</dbReference>
<proteinExistence type="inferred from homology"/>
<evidence type="ECO:0000259" key="12">
    <source>
        <dbReference type="Pfam" id="PF26252"/>
    </source>
</evidence>
<reference evidence="14 15" key="1">
    <citation type="journal article" date="2009" name="Nat. Genet.">
        <title>The genome of the cucumber, Cucumis sativus L.</title>
        <authorList>
            <person name="Huang S."/>
            <person name="Li R."/>
            <person name="Zhang Z."/>
            <person name="Li L."/>
            <person name="Gu X."/>
            <person name="Fan W."/>
            <person name="Lucas W.J."/>
            <person name="Wang X."/>
            <person name="Xie B."/>
            <person name="Ni P."/>
            <person name="Ren Y."/>
            <person name="Zhu H."/>
            <person name="Li J."/>
            <person name="Lin K."/>
            <person name="Jin W."/>
            <person name="Fei Z."/>
            <person name="Li G."/>
            <person name="Staub J."/>
            <person name="Kilian A."/>
            <person name="van der Vossen E.A."/>
            <person name="Wu Y."/>
            <person name="Guo J."/>
            <person name="He J."/>
            <person name="Jia Z."/>
            <person name="Ren Y."/>
            <person name="Tian G."/>
            <person name="Lu Y."/>
            <person name="Ruan J."/>
            <person name="Qian W."/>
            <person name="Wang M."/>
            <person name="Huang Q."/>
            <person name="Li B."/>
            <person name="Xuan Z."/>
            <person name="Cao J."/>
            <person name="Asan"/>
            <person name="Wu Z."/>
            <person name="Zhang J."/>
            <person name="Cai Q."/>
            <person name="Bai Y."/>
            <person name="Zhao B."/>
            <person name="Han Y."/>
            <person name="Li Y."/>
            <person name="Li X."/>
            <person name="Wang S."/>
            <person name="Shi Q."/>
            <person name="Liu S."/>
            <person name="Cho W.K."/>
            <person name="Kim J.Y."/>
            <person name="Xu Y."/>
            <person name="Heller-Uszynska K."/>
            <person name="Miao H."/>
            <person name="Cheng Z."/>
            <person name="Zhang S."/>
            <person name="Wu J."/>
            <person name="Yang Y."/>
            <person name="Kang H."/>
            <person name="Li M."/>
            <person name="Liang H."/>
            <person name="Ren X."/>
            <person name="Shi Z."/>
            <person name="Wen M."/>
            <person name="Jian M."/>
            <person name="Yang H."/>
            <person name="Zhang G."/>
            <person name="Yang Z."/>
            <person name="Chen R."/>
            <person name="Liu S."/>
            <person name="Li J."/>
            <person name="Ma L."/>
            <person name="Liu H."/>
            <person name="Zhou Y."/>
            <person name="Zhao J."/>
            <person name="Fang X."/>
            <person name="Li G."/>
            <person name="Fang L."/>
            <person name="Li Y."/>
            <person name="Liu D."/>
            <person name="Zheng H."/>
            <person name="Zhang Y."/>
            <person name="Qin N."/>
            <person name="Li Z."/>
            <person name="Yang G."/>
            <person name="Yang S."/>
            <person name="Bolund L."/>
            <person name="Kristiansen K."/>
            <person name="Zheng H."/>
            <person name="Li S."/>
            <person name="Zhang X."/>
            <person name="Yang H."/>
            <person name="Wang J."/>
            <person name="Sun R."/>
            <person name="Zhang B."/>
            <person name="Jiang S."/>
            <person name="Wang J."/>
            <person name="Du Y."/>
            <person name="Li S."/>
        </authorList>
    </citation>
    <scope>NUCLEOTIDE SEQUENCE [LARGE SCALE GENOMIC DNA]</scope>
    <source>
        <strain evidence="15">cv. 9930</strain>
    </source>
</reference>
<evidence type="ECO:0000256" key="9">
    <source>
        <dbReference type="RuleBase" id="RU363098"/>
    </source>
</evidence>
<dbReference type="GO" id="GO:0003723">
    <property type="term" value="F:RNA binding"/>
    <property type="evidence" value="ECO:0007669"/>
    <property type="project" value="UniProtKB-KW"/>
</dbReference>
<feature type="domain" description="RDRP core" evidence="10">
    <location>
        <begin position="291"/>
        <end position="927"/>
    </location>
</feature>
<evidence type="ECO:0000256" key="5">
    <source>
        <dbReference type="ARBA" id="ARBA00022884"/>
    </source>
</evidence>
<dbReference type="AlphaFoldDB" id="A0A0A0LYP8"/>
<dbReference type="InterPro" id="IPR058751">
    <property type="entry name" value="RDRP_helical"/>
</dbReference>
<comment type="function">
    <text evidence="8 9">Probably involved in the RNA silencing pathway and required for the generation of small interfering RNAs (siRNAs).</text>
</comment>
<evidence type="ECO:0000256" key="8">
    <source>
        <dbReference type="ARBA" id="ARBA00093763"/>
    </source>
</evidence>
<reference evidence="14 15" key="2">
    <citation type="journal article" date="2009" name="PLoS ONE">
        <title>An integrated genetic and cytogenetic map of the cucumber genome.</title>
        <authorList>
            <person name="Ren Y."/>
            <person name="Zhang Z."/>
            <person name="Liu J."/>
            <person name="Staub J.E."/>
            <person name="Han Y."/>
            <person name="Cheng Z."/>
            <person name="Li X."/>
            <person name="Lu J."/>
            <person name="Miao H."/>
            <person name="Kang H."/>
            <person name="Xie B."/>
            <person name="Gu X."/>
            <person name="Wang X."/>
            <person name="Du Y."/>
            <person name="Jin W."/>
            <person name="Huang S."/>
        </authorList>
    </citation>
    <scope>NUCLEOTIDE SEQUENCE [LARGE SCALE GENOMIC DNA]</scope>
    <source>
        <strain evidence="15">cv. 9930</strain>
    </source>
</reference>
<dbReference type="GO" id="GO:0031380">
    <property type="term" value="C:nuclear RNA-directed RNA polymerase complex"/>
    <property type="evidence" value="ECO:0000318"/>
    <property type="project" value="GO_Central"/>
</dbReference>
<evidence type="ECO:0000313" key="15">
    <source>
        <dbReference type="Proteomes" id="UP000029981"/>
    </source>
</evidence>
<gene>
    <name evidence="14" type="ORF">Csa_1G574860</name>
</gene>
<reference evidence="14 15" key="4">
    <citation type="journal article" date="2011" name="BMC Genomics">
        <title>RNA-Seq improves annotation of protein-coding genes in the cucumber genome.</title>
        <authorList>
            <person name="Li Z."/>
            <person name="Zhang Z."/>
            <person name="Yan P."/>
            <person name="Huang S."/>
            <person name="Fei Z."/>
            <person name="Lin K."/>
        </authorList>
    </citation>
    <scope>NUCLEOTIDE SEQUENCE [LARGE SCALE GENOMIC DNA]</scope>
    <source>
        <strain evidence="15">cv. 9930</strain>
    </source>
</reference>
<evidence type="ECO:0000259" key="10">
    <source>
        <dbReference type="Pfam" id="PF05183"/>
    </source>
</evidence>
<comment type="catalytic activity">
    <reaction evidence="7 9">
        <text>RNA(n) + a ribonucleoside 5'-triphosphate = RNA(n+1) + diphosphate</text>
        <dbReference type="Rhea" id="RHEA:21248"/>
        <dbReference type="Rhea" id="RHEA-COMP:14527"/>
        <dbReference type="Rhea" id="RHEA-COMP:17342"/>
        <dbReference type="ChEBI" id="CHEBI:33019"/>
        <dbReference type="ChEBI" id="CHEBI:61557"/>
        <dbReference type="ChEBI" id="CHEBI:140395"/>
        <dbReference type="EC" id="2.7.7.48"/>
    </reaction>
</comment>
<dbReference type="Pfam" id="PF26249">
    <property type="entry name" value="4HB_RdRP3_N"/>
    <property type="match status" value="1"/>
</dbReference>
<comment type="similarity">
    <text evidence="1 9">Belongs to the RdRP family.</text>
</comment>
<dbReference type="OrthoDB" id="6513042at2759"/>
<feature type="domain" description="RDRP C-terminal head" evidence="13">
    <location>
        <begin position="976"/>
        <end position="1056"/>
    </location>
</feature>
<keyword evidence="3 9" id="KW-0808">Transferase</keyword>
<keyword evidence="15" id="KW-1185">Reference proteome</keyword>
<dbReference type="InterPro" id="IPR007855">
    <property type="entry name" value="RDRP"/>
</dbReference>